<dbReference type="AlphaFoldDB" id="A0A3E1RHI1"/>
<name>A0A3E1RHI1_9BURK</name>
<accession>A0A3E1RHI1</accession>
<sequence length="305" mass="32752">MKLSALLPHCDGLRLVRDQSFSGLAYLGHTPRSESELLFLGDRKFLPRLLGRNGVGGVITTEDIAAELPNFMGVMVHEKPMQAFFAIHQSLVDRGVFYRQPEPNQIDPTARIHPRAVIADHSVRIGCHAVIGPNVIVHARSTIGDHTIIRDGSVIGSEGFEYKHMGNSLIPIPHAGGVTIGPDCEVQALCAIDAGLFGGDTRLGQGTKLDNFVHIAHGVVIGDRCLLAAAAMLAGAVTVGNDVRIDPNCSIGHEVTIGNDAYVSMGAVVGTNVAPRQRVTGNLAIEHSLFLRFWSQLRTGRLTKK</sequence>
<protein>
    <recommendedName>
        <fullName evidence="4">UDP-3-O-(3-hydroxymyristoyl)glucosamine N-acyltransferase</fullName>
    </recommendedName>
</protein>
<keyword evidence="3" id="KW-1185">Reference proteome</keyword>
<reference evidence="2 3" key="1">
    <citation type="submission" date="2018-05" db="EMBL/GenBank/DDBJ databases">
        <title>Rhodoferax soyangensis sp.nov., isolated from an oligotrophic freshwater lake.</title>
        <authorList>
            <person name="Park M."/>
        </authorList>
    </citation>
    <scope>NUCLEOTIDE SEQUENCE [LARGE SCALE GENOMIC DNA]</scope>
    <source>
        <strain evidence="2 3">IMCC26218</strain>
    </source>
</reference>
<dbReference type="RefSeq" id="WP_117173751.1">
    <property type="nucleotide sequence ID" value="NZ_QFZK01000001.1"/>
</dbReference>
<dbReference type="PANTHER" id="PTHR43300">
    <property type="entry name" value="ACETYLTRANSFERASE"/>
    <property type="match status" value="1"/>
</dbReference>
<dbReference type="Pfam" id="PF00132">
    <property type="entry name" value="Hexapep"/>
    <property type="match status" value="3"/>
</dbReference>
<organism evidence="2 3">
    <name type="scientific">Rhodoferax lacus</name>
    <dbReference type="NCBI Taxonomy" id="2184758"/>
    <lineage>
        <taxon>Bacteria</taxon>
        <taxon>Pseudomonadati</taxon>
        <taxon>Pseudomonadota</taxon>
        <taxon>Betaproteobacteria</taxon>
        <taxon>Burkholderiales</taxon>
        <taxon>Comamonadaceae</taxon>
        <taxon>Rhodoferax</taxon>
    </lineage>
</organism>
<dbReference type="PANTHER" id="PTHR43300:SF4">
    <property type="entry name" value="ACYL-[ACYL-CARRIER-PROTEIN]--UDP-N-ACETYLGLUCOSAMINE O-ACYLTRANSFERASE"/>
    <property type="match status" value="1"/>
</dbReference>
<evidence type="ECO:0000313" key="2">
    <source>
        <dbReference type="EMBL" id="RFO98804.1"/>
    </source>
</evidence>
<evidence type="ECO:0008006" key="4">
    <source>
        <dbReference type="Google" id="ProtNLM"/>
    </source>
</evidence>
<dbReference type="InterPro" id="IPR001451">
    <property type="entry name" value="Hexapep"/>
</dbReference>
<dbReference type="SUPFAM" id="SSF51161">
    <property type="entry name" value="Trimeric LpxA-like enzymes"/>
    <property type="match status" value="1"/>
</dbReference>
<dbReference type="InterPro" id="IPR050179">
    <property type="entry name" value="Trans_hexapeptide_repeat"/>
</dbReference>
<gene>
    <name evidence="2" type="ORF">DIC66_02710</name>
</gene>
<proteinExistence type="inferred from homology"/>
<dbReference type="EMBL" id="QFZK01000001">
    <property type="protein sequence ID" value="RFO98804.1"/>
    <property type="molecule type" value="Genomic_DNA"/>
</dbReference>
<dbReference type="InterPro" id="IPR011004">
    <property type="entry name" value="Trimer_LpxA-like_sf"/>
</dbReference>
<comment type="caution">
    <text evidence="2">The sequence shown here is derived from an EMBL/GenBank/DDBJ whole genome shotgun (WGS) entry which is preliminary data.</text>
</comment>
<comment type="similarity">
    <text evidence="1">Belongs to the transferase hexapeptide repeat family.</text>
</comment>
<dbReference type="Gene3D" id="2.160.10.10">
    <property type="entry name" value="Hexapeptide repeat proteins"/>
    <property type="match status" value="1"/>
</dbReference>
<evidence type="ECO:0000313" key="3">
    <source>
        <dbReference type="Proteomes" id="UP000260665"/>
    </source>
</evidence>
<dbReference type="Proteomes" id="UP000260665">
    <property type="component" value="Unassembled WGS sequence"/>
</dbReference>
<dbReference type="OrthoDB" id="9803036at2"/>
<evidence type="ECO:0000256" key="1">
    <source>
        <dbReference type="ARBA" id="ARBA00007274"/>
    </source>
</evidence>